<dbReference type="Pfam" id="PF00856">
    <property type="entry name" value="SET"/>
    <property type="match status" value="1"/>
</dbReference>
<dbReference type="GO" id="GO:0046976">
    <property type="term" value="F:histone H3K27 methyltransferase activity"/>
    <property type="evidence" value="ECO:0007669"/>
    <property type="project" value="TreeGrafter"/>
</dbReference>
<protein>
    <recommendedName>
        <fullName evidence="4">SET domain-containing protein</fullName>
    </recommendedName>
</protein>
<dbReference type="SMART" id="SM00317">
    <property type="entry name" value="SET"/>
    <property type="match status" value="1"/>
</dbReference>
<name>A0A9P3PP03_LYOSH</name>
<dbReference type="PANTHER" id="PTHR45747:SF4">
    <property type="entry name" value="HISTONE-LYSINE N-METHYLTRANSFERASE E(Z)"/>
    <property type="match status" value="1"/>
</dbReference>
<feature type="region of interest" description="Disordered" evidence="3">
    <location>
        <begin position="456"/>
        <end position="491"/>
    </location>
</feature>
<dbReference type="PANTHER" id="PTHR45747">
    <property type="entry name" value="HISTONE-LYSINE N-METHYLTRANSFERASE E(Z)"/>
    <property type="match status" value="1"/>
</dbReference>
<comment type="caution">
    <text evidence="5">The sequence shown here is derived from an EMBL/GenBank/DDBJ whole genome shotgun (WGS) entry which is preliminary data.</text>
</comment>
<keyword evidence="1" id="KW-0805">Transcription regulation</keyword>
<keyword evidence="6" id="KW-1185">Reference proteome</keyword>
<dbReference type="Gene3D" id="2.170.270.10">
    <property type="entry name" value="SET domain"/>
    <property type="match status" value="1"/>
</dbReference>
<keyword evidence="2" id="KW-0804">Transcription</keyword>
<dbReference type="AlphaFoldDB" id="A0A9P3PP03"/>
<dbReference type="GO" id="GO:0031507">
    <property type="term" value="P:heterochromatin formation"/>
    <property type="evidence" value="ECO:0007669"/>
    <property type="project" value="TreeGrafter"/>
</dbReference>
<evidence type="ECO:0000256" key="1">
    <source>
        <dbReference type="ARBA" id="ARBA00023015"/>
    </source>
</evidence>
<dbReference type="OrthoDB" id="6141102at2759"/>
<evidence type="ECO:0000256" key="2">
    <source>
        <dbReference type="ARBA" id="ARBA00023163"/>
    </source>
</evidence>
<dbReference type="Proteomes" id="UP001063166">
    <property type="component" value="Unassembled WGS sequence"/>
</dbReference>
<dbReference type="InterPro" id="IPR046341">
    <property type="entry name" value="SET_dom_sf"/>
</dbReference>
<dbReference type="EMBL" id="BRPK01000006">
    <property type="protein sequence ID" value="GLB39395.1"/>
    <property type="molecule type" value="Genomic_DNA"/>
</dbReference>
<evidence type="ECO:0000313" key="6">
    <source>
        <dbReference type="Proteomes" id="UP001063166"/>
    </source>
</evidence>
<dbReference type="SUPFAM" id="SSF82199">
    <property type="entry name" value="SET domain"/>
    <property type="match status" value="1"/>
</dbReference>
<dbReference type="PROSITE" id="PS50280">
    <property type="entry name" value="SET"/>
    <property type="match status" value="1"/>
</dbReference>
<dbReference type="GO" id="GO:0003682">
    <property type="term" value="F:chromatin binding"/>
    <property type="evidence" value="ECO:0007669"/>
    <property type="project" value="TreeGrafter"/>
</dbReference>
<accession>A0A9P3PP03</accession>
<dbReference type="GO" id="GO:0005634">
    <property type="term" value="C:nucleus"/>
    <property type="evidence" value="ECO:0007669"/>
    <property type="project" value="TreeGrafter"/>
</dbReference>
<reference evidence="5" key="1">
    <citation type="submission" date="2022-07" db="EMBL/GenBank/DDBJ databases">
        <title>The genome of Lyophyllum shimeji provides insight into the initial evolution of ectomycorrhizal fungal genome.</title>
        <authorList>
            <person name="Kobayashi Y."/>
            <person name="Shibata T."/>
            <person name="Hirakawa H."/>
            <person name="Shigenobu S."/>
            <person name="Nishiyama T."/>
            <person name="Yamada A."/>
            <person name="Hasebe M."/>
            <person name="Kawaguchi M."/>
        </authorList>
    </citation>
    <scope>NUCLEOTIDE SEQUENCE</scope>
    <source>
        <strain evidence="5">AT787</strain>
    </source>
</reference>
<gene>
    <name evidence="5" type="ORF">LshimejAT787_0605570</name>
</gene>
<evidence type="ECO:0000256" key="3">
    <source>
        <dbReference type="SAM" id="MobiDB-lite"/>
    </source>
</evidence>
<evidence type="ECO:0000313" key="5">
    <source>
        <dbReference type="EMBL" id="GLB39395.1"/>
    </source>
</evidence>
<organism evidence="5 6">
    <name type="scientific">Lyophyllum shimeji</name>
    <name type="common">Hon-shimeji</name>
    <name type="synonym">Tricholoma shimeji</name>
    <dbReference type="NCBI Taxonomy" id="47721"/>
    <lineage>
        <taxon>Eukaryota</taxon>
        <taxon>Fungi</taxon>
        <taxon>Dikarya</taxon>
        <taxon>Basidiomycota</taxon>
        <taxon>Agaricomycotina</taxon>
        <taxon>Agaricomycetes</taxon>
        <taxon>Agaricomycetidae</taxon>
        <taxon>Agaricales</taxon>
        <taxon>Tricholomatineae</taxon>
        <taxon>Lyophyllaceae</taxon>
        <taxon>Lyophyllum</taxon>
    </lineage>
</organism>
<evidence type="ECO:0000259" key="4">
    <source>
        <dbReference type="PROSITE" id="PS50280"/>
    </source>
</evidence>
<dbReference type="InterPro" id="IPR001214">
    <property type="entry name" value="SET_dom"/>
</dbReference>
<proteinExistence type="predicted"/>
<sequence>MDLFDLPESALEGAAVDAQKLQNAIDVYRETWRQFYDWEDNECTRTIRECARPTTGTAFEITGDLLPFTVGEYKDEFHLTPPAGAAEEYFTVEEFDEDEECVRYATLICEHKTHVWVRPYPRYEACTPASYSHAMQFQHGETILSFIPYADDEEFPIERYLRGFELFSWQVDFADPDCGCGSLAYTDWVLTIASRRLNIDADEMIQLEATTRLVTLGSPLVDEAFSIAEVDATKLFRKLRIHRSSGLLWDAAQRDALWWSSLPGDPKIARDFVPKTADVYAHIDQEIRNFCPKLKCLHEPHKGLDPVKPKLRSDELKSAGRAECGNYCFRQVYREDLPIGPTRARAIWLLFAAKNASRSAPSLAGFHVQLTHRMIQIFAFRCSQFDDEDIEDARVPDVPPRITKPAFVDDYVDEFAELSWTAIANTASEAVDANSAVQYVGGAVIVAIRRRKASKARAKHPTPVDAAERAGSVNPMSASSATHGKKKRTRPCRNVGLQRGKFPTICVKTGSYGLGAFAIRQLPENTIIGGESTSIYFHDLADDPDTDPASIGSVSRSTRHSLWLLTLLMSPRSALVFACSHGIHAYTGLNYIFDLDPEKLLDAAKMGNETRYLNDSRDRPENNNVMAKTLLIDGDHRIALLTTKTVQANHELFLSYGDNYWNPPISQARNETLSDED</sequence>
<dbReference type="InterPro" id="IPR045318">
    <property type="entry name" value="EZH1/2-like"/>
</dbReference>
<feature type="domain" description="SET" evidence="4">
    <location>
        <begin position="495"/>
        <end position="657"/>
    </location>
</feature>